<sequence length="933" mass="106156">MSASLLVEGAGSIHLPLSQEGLARLKSVCQQAPYGLGERTLVDTDVRKAWQVNPDKISCPENPSFFSSVVHGLAAAGLAAMGLDPRALELDVKLYKLLLYEAGGHFKFHRDTEKDVCDDDRPAPHSVRAHRRSSRGSSSKYFSTIFFCDCEHQLEEVTGGSRLSLVFSLVRNNVEFIAAENVPSFVSSMPRVKELLREWVEKGGGGVAQRANSRRSRQLATVARSNAPRMQLATRATRRTQVEEDDSYDDDDYAPVYSRNRSEYKRKLLAIPLAHKYSKTSLSFAGLKGQDRVVAAMVRACEFLDVHLCMLTKHKTVTEDVSIEYGIDNRPAKFQRWEIDVRHQVLRCALKKLPRDMNQDKDEFNERDLFDFLEDEFRGTGMMAGNEGGTNQYFYHVAVLVVWPRETRMQTICCSPIHIDWLLDWIEEEACGSEESKRRNLEQAVDAFHSLPEKFEASPGWRLGCWKFVARLLDACVKSGARDAAFLILRTWGTNMTSFDEFATAVKAYGWEACKGTVETVMNAVKEHEEPVKRQWWSGEDVKAIDPPEWYGAVMACGGLALRLDACGCRDGAIAAAKMFCGAISSELPVTVKYNEEKHLENGIAMLLEFCIDARLGDEVSHILGRVPWEKLSSRALAKLRDHFPERREEVDEFWTWRKECFEDLSGSWSKEKYMEDVVKFVMELESLGDHDTAVVLASELLFADFAKVENLKDHEVVALLLLDKAELIPRDRYMNGSKVIKTMRRAASLVGLKEKDGLRTVFGDLCKAELPEVADRAEMISWVGDRHRDPKLALAWKDQKEFFETLFWLGEEEVLGAMVECVSKRSNLVKWMLDKDEGLVEEAMRYGGNVRDAMRKVVDSRMEYLSREPSFGNYLPPPPLKVMKICGFVDARQVYGNPRHQRRVHEIMVDKWKSTAFVEEMEHLQELKVRFV</sequence>
<evidence type="ECO:0000313" key="2">
    <source>
        <dbReference type="Proteomes" id="UP000001514"/>
    </source>
</evidence>
<proteinExistence type="predicted"/>
<dbReference type="EMBL" id="GL377631">
    <property type="protein sequence ID" value="EFJ13617.1"/>
    <property type="molecule type" value="Genomic_DNA"/>
</dbReference>
<protein>
    <recommendedName>
        <fullName evidence="3">Prolyl 4-hydroxylase alpha subunit Fe(2+) 2OG dioxygenase domain-containing protein</fullName>
    </recommendedName>
</protein>
<dbReference type="InParanoid" id="D8SP67"/>
<accession>D8SP67</accession>
<name>D8SP67_SELML</name>
<reference evidence="1 2" key="1">
    <citation type="journal article" date="2011" name="Science">
        <title>The Selaginella genome identifies genetic changes associated with the evolution of vascular plants.</title>
        <authorList>
            <person name="Banks J.A."/>
            <person name="Nishiyama T."/>
            <person name="Hasebe M."/>
            <person name="Bowman J.L."/>
            <person name="Gribskov M."/>
            <person name="dePamphilis C."/>
            <person name="Albert V.A."/>
            <person name="Aono N."/>
            <person name="Aoyama T."/>
            <person name="Ambrose B.A."/>
            <person name="Ashton N.W."/>
            <person name="Axtell M.J."/>
            <person name="Barker E."/>
            <person name="Barker M.S."/>
            <person name="Bennetzen J.L."/>
            <person name="Bonawitz N.D."/>
            <person name="Chapple C."/>
            <person name="Cheng C."/>
            <person name="Correa L.G."/>
            <person name="Dacre M."/>
            <person name="DeBarry J."/>
            <person name="Dreyer I."/>
            <person name="Elias M."/>
            <person name="Engstrom E.M."/>
            <person name="Estelle M."/>
            <person name="Feng L."/>
            <person name="Finet C."/>
            <person name="Floyd S.K."/>
            <person name="Frommer W.B."/>
            <person name="Fujita T."/>
            <person name="Gramzow L."/>
            <person name="Gutensohn M."/>
            <person name="Harholt J."/>
            <person name="Hattori M."/>
            <person name="Heyl A."/>
            <person name="Hirai T."/>
            <person name="Hiwatashi Y."/>
            <person name="Ishikawa M."/>
            <person name="Iwata M."/>
            <person name="Karol K.G."/>
            <person name="Koehler B."/>
            <person name="Kolukisaoglu U."/>
            <person name="Kubo M."/>
            <person name="Kurata T."/>
            <person name="Lalonde S."/>
            <person name="Li K."/>
            <person name="Li Y."/>
            <person name="Litt A."/>
            <person name="Lyons E."/>
            <person name="Manning G."/>
            <person name="Maruyama T."/>
            <person name="Michael T.P."/>
            <person name="Mikami K."/>
            <person name="Miyazaki S."/>
            <person name="Morinaga S."/>
            <person name="Murata T."/>
            <person name="Mueller-Roeber B."/>
            <person name="Nelson D.R."/>
            <person name="Obara M."/>
            <person name="Oguri Y."/>
            <person name="Olmstead R.G."/>
            <person name="Onodera N."/>
            <person name="Petersen B.L."/>
            <person name="Pils B."/>
            <person name="Prigge M."/>
            <person name="Rensing S.A."/>
            <person name="Riano-Pachon D.M."/>
            <person name="Roberts A.W."/>
            <person name="Sato Y."/>
            <person name="Scheller H.V."/>
            <person name="Schulz B."/>
            <person name="Schulz C."/>
            <person name="Shakirov E.V."/>
            <person name="Shibagaki N."/>
            <person name="Shinohara N."/>
            <person name="Shippen D.E."/>
            <person name="Soerensen I."/>
            <person name="Sotooka R."/>
            <person name="Sugimoto N."/>
            <person name="Sugita M."/>
            <person name="Sumikawa N."/>
            <person name="Tanurdzic M."/>
            <person name="Theissen G."/>
            <person name="Ulvskov P."/>
            <person name="Wakazuki S."/>
            <person name="Weng J.K."/>
            <person name="Willats W.W."/>
            <person name="Wipf D."/>
            <person name="Wolf P.G."/>
            <person name="Yang L."/>
            <person name="Zimmer A.D."/>
            <person name="Zhu Q."/>
            <person name="Mitros T."/>
            <person name="Hellsten U."/>
            <person name="Loque D."/>
            <person name="Otillar R."/>
            <person name="Salamov A."/>
            <person name="Schmutz J."/>
            <person name="Shapiro H."/>
            <person name="Lindquist E."/>
            <person name="Lucas S."/>
            <person name="Rokhsar D."/>
            <person name="Grigoriev I.V."/>
        </authorList>
    </citation>
    <scope>NUCLEOTIDE SEQUENCE [LARGE SCALE GENOMIC DNA]</scope>
</reference>
<dbReference type="AlphaFoldDB" id="D8SP67"/>
<evidence type="ECO:0000313" key="1">
    <source>
        <dbReference type="EMBL" id="EFJ13617.1"/>
    </source>
</evidence>
<dbReference type="HOGENOM" id="CLU_005814_0_0_1"/>
<dbReference type="Proteomes" id="UP000001514">
    <property type="component" value="Unassembled WGS sequence"/>
</dbReference>
<dbReference type="Gramene" id="EFJ13617">
    <property type="protein sequence ID" value="EFJ13617"/>
    <property type="gene ID" value="SELMODRAFT_424217"/>
</dbReference>
<keyword evidence="2" id="KW-1185">Reference proteome</keyword>
<dbReference type="KEGG" id="smo:SELMODRAFT_424217"/>
<dbReference type="PANTHER" id="PTHR33099:SF7">
    <property type="entry name" value="MYND-TYPE DOMAIN-CONTAINING PROTEIN"/>
    <property type="match status" value="1"/>
</dbReference>
<organism evidence="2">
    <name type="scientific">Selaginella moellendorffii</name>
    <name type="common">Spikemoss</name>
    <dbReference type="NCBI Taxonomy" id="88036"/>
    <lineage>
        <taxon>Eukaryota</taxon>
        <taxon>Viridiplantae</taxon>
        <taxon>Streptophyta</taxon>
        <taxon>Embryophyta</taxon>
        <taxon>Tracheophyta</taxon>
        <taxon>Lycopodiopsida</taxon>
        <taxon>Selaginellales</taxon>
        <taxon>Selaginellaceae</taxon>
        <taxon>Selaginella</taxon>
    </lineage>
</organism>
<evidence type="ECO:0008006" key="3">
    <source>
        <dbReference type="Google" id="ProtNLM"/>
    </source>
</evidence>
<dbReference type="eggNOG" id="ENOG502QWAB">
    <property type="taxonomic scope" value="Eukaryota"/>
</dbReference>
<gene>
    <name evidence="1" type="ORF">SELMODRAFT_424217</name>
</gene>
<dbReference type="PANTHER" id="PTHR33099">
    <property type="entry name" value="FE2OG DIOXYGENASE DOMAIN-CONTAINING PROTEIN"/>
    <property type="match status" value="1"/>
</dbReference>
<dbReference type="Gene3D" id="2.60.120.620">
    <property type="entry name" value="q2cbj1_9rhob like domain"/>
    <property type="match status" value="1"/>
</dbReference>